<dbReference type="eggNOG" id="ENOG5032ZMV">
    <property type="taxonomic scope" value="Bacteria"/>
</dbReference>
<accession>A0A064CEK3</accession>
<keyword evidence="1" id="KW-0472">Membrane</keyword>
<evidence type="ECO:0000256" key="1">
    <source>
        <dbReference type="SAM" id="Phobius"/>
    </source>
</evidence>
<dbReference type="InterPro" id="IPR024735">
    <property type="entry name" value="TcpC"/>
</dbReference>
<keyword evidence="1" id="KW-0812">Transmembrane</keyword>
<dbReference type="AlphaFoldDB" id="A0A064CEK3"/>
<evidence type="ECO:0008006" key="4">
    <source>
        <dbReference type="Google" id="ProtNLM"/>
    </source>
</evidence>
<keyword evidence="3" id="KW-1185">Reference proteome</keyword>
<organism evidence="2 3">
    <name type="scientific">Mycolicibacterium aromaticivorans JS19b1 = JCM 16368</name>
    <dbReference type="NCBI Taxonomy" id="1440774"/>
    <lineage>
        <taxon>Bacteria</taxon>
        <taxon>Bacillati</taxon>
        <taxon>Actinomycetota</taxon>
        <taxon>Actinomycetes</taxon>
        <taxon>Mycobacteriales</taxon>
        <taxon>Mycobacteriaceae</taxon>
        <taxon>Mycolicibacterium</taxon>
    </lineage>
</organism>
<dbReference type="Proteomes" id="UP000022835">
    <property type="component" value="Unassembled WGS sequence"/>
</dbReference>
<name>A0A064CEK3_9MYCO</name>
<keyword evidence="1" id="KW-1133">Transmembrane helix</keyword>
<gene>
    <name evidence="2" type="ORF">Y900_028305</name>
</gene>
<feature type="transmembrane region" description="Helical" evidence="1">
    <location>
        <begin position="30"/>
        <end position="55"/>
    </location>
</feature>
<evidence type="ECO:0000313" key="3">
    <source>
        <dbReference type="Proteomes" id="UP000022835"/>
    </source>
</evidence>
<reference evidence="2" key="1">
    <citation type="submission" date="2014-05" db="EMBL/GenBank/DDBJ databases">
        <title>Genome sequence of Mycobacterium aromaticivorans strain JS19b1T (= DSM 45407T).</title>
        <authorList>
            <person name="Kwak Y."/>
            <person name="Park G.-S."/>
            <person name="Li Q.X."/>
            <person name="Lee S.-E."/>
            <person name="Shin J.-H."/>
        </authorList>
    </citation>
    <scope>NUCLEOTIDE SEQUENCE [LARGE SCALE GENOMIC DNA]</scope>
    <source>
        <strain evidence="2">JS19b1</strain>
    </source>
</reference>
<comment type="caution">
    <text evidence="2">The sequence shown here is derived from an EMBL/GenBank/DDBJ whole genome shotgun (WGS) entry which is preliminary data.</text>
</comment>
<proteinExistence type="predicted"/>
<dbReference type="EMBL" id="JALN02000002">
    <property type="protein sequence ID" value="KDE97177.1"/>
    <property type="molecule type" value="Genomic_DNA"/>
</dbReference>
<dbReference type="STRING" id="1440774.Y900_028305"/>
<dbReference type="Pfam" id="PF12642">
    <property type="entry name" value="TpcC"/>
    <property type="match status" value="1"/>
</dbReference>
<sequence>MRKAHDTMSSSTPALLTNTWRRRLDSGGSAVRNVLAVIAFAACTIVAINTIWGWLTDEPIDIDGPARAAVNRTDYIGGYAVNCVRLLLTVTEAQRSALNTCWAPDDLRSLPTTPPVVVDSTTIAKIVRTAAYDGVEQWQVVVRVNQRAYTSATPETTLRQINVLISSYGLRASGLLATINDTGSGATLPLNYSASLPVGAPDDKGRNRPTGNPVSDTVTGFLNSYLTPVGGLERYVSTDSGITAVNTSQRALMTALVATRMVDAGQQPPDGTTVQVLATVNELTNRYAPQTEQYPLTLTLRSGSWTITRIDPGPLLNGDAQLTPVAPSPGQPAR</sequence>
<evidence type="ECO:0000313" key="2">
    <source>
        <dbReference type="EMBL" id="KDE97177.1"/>
    </source>
</evidence>
<protein>
    <recommendedName>
        <fullName evidence="4">Conjugal transfer protein</fullName>
    </recommendedName>
</protein>